<gene>
    <name evidence="1" type="ORF">FHX73_14348</name>
</gene>
<evidence type="ECO:0000313" key="1">
    <source>
        <dbReference type="EMBL" id="TWF82866.1"/>
    </source>
</evidence>
<protein>
    <recommendedName>
        <fullName evidence="3">ADP-ribose pyrophosphatase YjhB (NUDIX family)</fullName>
    </recommendedName>
</protein>
<dbReference type="InterPro" id="IPR015797">
    <property type="entry name" value="NUDIX_hydrolase-like_dom_sf"/>
</dbReference>
<accession>A0A561T6W7</accession>
<dbReference type="Proteomes" id="UP000317940">
    <property type="component" value="Unassembled WGS sequence"/>
</dbReference>
<organism evidence="1 2">
    <name type="scientific">Kitasatospora viridis</name>
    <dbReference type="NCBI Taxonomy" id="281105"/>
    <lineage>
        <taxon>Bacteria</taxon>
        <taxon>Bacillati</taxon>
        <taxon>Actinomycetota</taxon>
        <taxon>Actinomycetes</taxon>
        <taxon>Kitasatosporales</taxon>
        <taxon>Streptomycetaceae</taxon>
        <taxon>Kitasatospora</taxon>
    </lineage>
</organism>
<dbReference type="OrthoDB" id="3875564at2"/>
<dbReference type="EMBL" id="VIWT01000004">
    <property type="protein sequence ID" value="TWF82866.1"/>
    <property type="molecule type" value="Genomic_DNA"/>
</dbReference>
<evidence type="ECO:0008006" key="3">
    <source>
        <dbReference type="Google" id="ProtNLM"/>
    </source>
</evidence>
<reference evidence="1 2" key="1">
    <citation type="submission" date="2019-06" db="EMBL/GenBank/DDBJ databases">
        <title>Sequencing the genomes of 1000 actinobacteria strains.</title>
        <authorList>
            <person name="Klenk H.-P."/>
        </authorList>
    </citation>
    <scope>NUCLEOTIDE SEQUENCE [LARGE SCALE GENOMIC DNA]</scope>
    <source>
        <strain evidence="1 2">DSM 44826</strain>
    </source>
</reference>
<dbReference type="RefSeq" id="WP_145910131.1">
    <property type="nucleotide sequence ID" value="NZ_BAAAMZ010000009.1"/>
</dbReference>
<keyword evidence="2" id="KW-1185">Reference proteome</keyword>
<dbReference type="SUPFAM" id="SSF55811">
    <property type="entry name" value="Nudix"/>
    <property type="match status" value="1"/>
</dbReference>
<name>A0A561T6W7_9ACTN</name>
<proteinExistence type="predicted"/>
<sequence>MTPPRRIGAQAVLVHPASDRVLLLDIAHRPCGWLPGRSCMPHEPPATALRDAVRRQLGIDLPLSGADLAAVDHTPGGRTATESYHFVFVHRLTPADAGLARPQERVPGLLGFEWVSPADLDAACRAYHVRRITHAVRAALGRAAPAMLTADQEC</sequence>
<comment type="caution">
    <text evidence="1">The sequence shown here is derived from an EMBL/GenBank/DDBJ whole genome shotgun (WGS) entry which is preliminary data.</text>
</comment>
<dbReference type="Gene3D" id="3.90.79.10">
    <property type="entry name" value="Nucleoside Triphosphate Pyrophosphohydrolase"/>
    <property type="match status" value="1"/>
</dbReference>
<dbReference type="AlphaFoldDB" id="A0A561T6W7"/>
<evidence type="ECO:0000313" key="2">
    <source>
        <dbReference type="Proteomes" id="UP000317940"/>
    </source>
</evidence>